<organism evidence="1 2">
    <name type="scientific">Brachybacterium halotolerans</name>
    <dbReference type="NCBI Taxonomy" id="2795215"/>
    <lineage>
        <taxon>Bacteria</taxon>
        <taxon>Bacillati</taxon>
        <taxon>Actinomycetota</taxon>
        <taxon>Actinomycetes</taxon>
        <taxon>Micrococcales</taxon>
        <taxon>Dermabacteraceae</taxon>
        <taxon>Brachybacterium</taxon>
    </lineage>
</organism>
<dbReference type="RefSeq" id="WP_200501449.1">
    <property type="nucleotide sequence ID" value="NZ_JAEDAJ010000002.1"/>
</dbReference>
<sequence>MSSTPSPRFRRPAPLFAARAEEIPGAPDPQLATDLGHESARALLDGVYRSTDPAVVERVLHLVETEGLDDLASLWSGSPAETLPGALWRLYVLHTWAQRNAHDVVRRYREGTHTIPGLRYLAGVAEPPDIDQVRATLDEILRGAFTGDLPIALGRAGAVAVLCAHGTAHLADLERTPELQHAMTTQASRLLSTGEELTEAARMAEAGTLS</sequence>
<evidence type="ECO:0000313" key="2">
    <source>
        <dbReference type="Proteomes" id="UP000612352"/>
    </source>
</evidence>
<keyword evidence="2" id="KW-1185">Reference proteome</keyword>
<accession>A0ABS1B845</accession>
<comment type="caution">
    <text evidence="1">The sequence shown here is derived from an EMBL/GenBank/DDBJ whole genome shotgun (WGS) entry which is preliminary data.</text>
</comment>
<gene>
    <name evidence="1" type="ORF">I8D64_05200</name>
</gene>
<reference evidence="1 2" key="1">
    <citation type="submission" date="2020-12" db="EMBL/GenBank/DDBJ databases">
        <title>Brachybacterium sp. MASK1Z-5, whole genome shotgun sequence.</title>
        <authorList>
            <person name="Tuo L."/>
        </authorList>
    </citation>
    <scope>NUCLEOTIDE SEQUENCE [LARGE SCALE GENOMIC DNA]</scope>
    <source>
        <strain evidence="1 2">MASK1Z-5</strain>
    </source>
</reference>
<evidence type="ECO:0000313" key="1">
    <source>
        <dbReference type="EMBL" id="MBK0330794.1"/>
    </source>
</evidence>
<proteinExistence type="predicted"/>
<protein>
    <recommendedName>
        <fullName evidence="3">DNA-directed RNA polymerase subunit beta</fullName>
    </recommendedName>
</protein>
<dbReference type="Proteomes" id="UP000612352">
    <property type="component" value="Unassembled WGS sequence"/>
</dbReference>
<evidence type="ECO:0008006" key="3">
    <source>
        <dbReference type="Google" id="ProtNLM"/>
    </source>
</evidence>
<dbReference type="EMBL" id="JAEDAJ010000002">
    <property type="protein sequence ID" value="MBK0330794.1"/>
    <property type="molecule type" value="Genomic_DNA"/>
</dbReference>
<name>A0ABS1B845_9MICO</name>